<keyword evidence="13" id="KW-1185">Reference proteome</keyword>
<protein>
    <recommendedName>
        <fullName evidence="3 9">Mediator of RNA polymerase II transcription subunit 16</fullName>
    </recommendedName>
    <alternativeName>
        <fullName evidence="8 9">Mediator complex subunit 16</fullName>
    </alternativeName>
</protein>
<dbReference type="InterPro" id="IPR048339">
    <property type="entry name" value="Mediator_Med16_C"/>
</dbReference>
<organism evidence="12 13">
    <name type="scientific">Candida oxycetoniae</name>
    <dbReference type="NCBI Taxonomy" id="497107"/>
    <lineage>
        <taxon>Eukaryota</taxon>
        <taxon>Fungi</taxon>
        <taxon>Dikarya</taxon>
        <taxon>Ascomycota</taxon>
        <taxon>Saccharomycotina</taxon>
        <taxon>Pichiomycetes</taxon>
        <taxon>Debaryomycetaceae</taxon>
        <taxon>Candida/Lodderomyces clade</taxon>
        <taxon>Candida</taxon>
    </lineage>
</organism>
<proteinExistence type="inferred from homology"/>
<keyword evidence="6 9" id="KW-0804">Transcription</keyword>
<sequence length="897" mass="102440">MENTNRYIQDVNPSCLISWSKNGFIVYVPPVKTFEYNLLLTYLENKDGENWSLAEPQPINVKLANSFLPEISLVSWSMLNTNLAVSDVYGNFYILLAGVRLLETKDSSPSYELTSYNHMEMIYRDIINQDINSPINPGALIVSFKWLNIEKSQILNKPASLVNLEESYLYNYGMSQYAPHGISHPIPTKQACVALRKNGVFMLYYQGEHKVEYHKTFLTLSSDPLLIDKASIGFTNDKEIIVTIWDSLSDDIITYSITIDWGFLIESAKSQKTDPHYHTPKENQKLPTLKLQKIHQMKPIPEFTNEHRNELTSIDIVSANADKESKLSILISYGSTIFRYQLVNMGDLLSDAFIRLRKTTESAAVTEEEKVQAKSIEFMDKLTRPGQIQSIVNGPSDLYTLVMYQSGHIDVIDNKTLKILNTEREFPPATISTMFDIGYTFPAIDHTNSLIMAVSPNMTLLVYTEMYGDNTNLILKPIEKVRNLSFQPKELFATTVAFAFIHAYACYTSICSNDLVILIQSEIDRLRRLLLEQTPVKNVNLIIQKFVESIISESHKSMNFQLDAFGKESVDKLLSNPPLQKLLSLQLTIGEAQGYSTMRNIAWIVLNLRSINFAIMFSLSSIYRQISRKKPSEDTMQDSITRAECILSLIGNIKWLIDLMTYFNQELLRLSFQNESNKLDTSNSVVIPVILSKLPRLFLMYAITSMGKTHEILKKLHKDLAESNKLLTPMKDSLNRYFTIVNNAPITLNLFENYLRECDALISKETLRFSDKEKGYSLKVEQKLILGDVSEVKHVAKLIVDRYTINVTKEIKLSELFFYNTQWLGLGPYKSGGNVEKKVEIDALRKIDIFDEKVRRCTRCGSISLVSDLLVYEPTTIGLWTMVFQRTCICGNAWVNK</sequence>
<evidence type="ECO:0000256" key="5">
    <source>
        <dbReference type="ARBA" id="ARBA00023159"/>
    </source>
</evidence>
<comment type="subcellular location">
    <subcellularLocation>
        <location evidence="1 9">Nucleus</location>
    </subcellularLocation>
</comment>
<comment type="subunit">
    <text evidence="9">Component of the Mediator complex.</text>
</comment>
<keyword evidence="7 9" id="KW-0539">Nucleus</keyword>
<dbReference type="AlphaFoldDB" id="A0AAI9T1L9"/>
<evidence type="ECO:0000256" key="1">
    <source>
        <dbReference type="ARBA" id="ARBA00004123"/>
    </source>
</evidence>
<dbReference type="EMBL" id="JAHUZD010000023">
    <property type="protein sequence ID" value="KAI3406601.2"/>
    <property type="molecule type" value="Genomic_DNA"/>
</dbReference>
<evidence type="ECO:0000256" key="6">
    <source>
        <dbReference type="ARBA" id="ARBA00023163"/>
    </source>
</evidence>
<dbReference type="GO" id="GO:0016592">
    <property type="term" value="C:mediator complex"/>
    <property type="evidence" value="ECO:0007669"/>
    <property type="project" value="InterPro"/>
</dbReference>
<dbReference type="InterPro" id="IPR021665">
    <property type="entry name" value="Mediator_Med16_N"/>
</dbReference>
<name>A0AAI9T1L9_9ASCO</name>
<evidence type="ECO:0000259" key="10">
    <source>
        <dbReference type="Pfam" id="PF11635"/>
    </source>
</evidence>
<evidence type="ECO:0000256" key="7">
    <source>
        <dbReference type="ARBA" id="ARBA00023242"/>
    </source>
</evidence>
<evidence type="ECO:0000256" key="3">
    <source>
        <dbReference type="ARBA" id="ARBA00019614"/>
    </source>
</evidence>
<dbReference type="Pfam" id="PF20719">
    <property type="entry name" value="Med16_C"/>
    <property type="match status" value="1"/>
</dbReference>
<comment type="function">
    <text evidence="9">Component of the Mediator complex, a coactivator involved in the regulated transcription of nearly all RNA polymerase II-dependent genes. Mediator functions as a bridge to convey information from gene-specific regulatory proteins to the basal RNA polymerase II transcription machinery. Mediator is recruited to promoters by direct interactions with regulatory proteins and serves as a scaffold for the assembly of a functional preinitiation complex with RNA polymerase II and the general transcription factors.</text>
</comment>
<evidence type="ECO:0000256" key="8">
    <source>
        <dbReference type="ARBA" id="ARBA00032015"/>
    </source>
</evidence>
<evidence type="ECO:0000256" key="9">
    <source>
        <dbReference type="RuleBase" id="RU364149"/>
    </source>
</evidence>
<gene>
    <name evidence="9" type="primary">MED16</name>
    <name evidence="12" type="ORF">KGF56_000733</name>
</gene>
<dbReference type="InterPro" id="IPR048338">
    <property type="entry name" value="Mediator_Med16"/>
</dbReference>
<comment type="caution">
    <text evidence="12">The sequence shown here is derived from an EMBL/GenBank/DDBJ whole genome shotgun (WGS) entry which is preliminary data.</text>
</comment>
<accession>A0AAI9T1L9</accession>
<reference evidence="12" key="1">
    <citation type="journal article" date="2022" name="DNA Res.">
        <title>Genome analysis of five recently described species of the CUG-Ser clade uncovers Candida theae as a new hybrid lineage with pathogenic potential in the Candida parapsilosis species complex.</title>
        <authorList>
            <person name="Mixao V."/>
            <person name="Del Olmo V."/>
            <person name="Hegedusova E."/>
            <person name="Saus E."/>
            <person name="Pryszcz L."/>
            <person name="Cillingova A."/>
            <person name="Nosek J."/>
            <person name="Gabaldon T."/>
        </authorList>
    </citation>
    <scope>NUCLEOTIDE SEQUENCE</scope>
    <source>
        <strain evidence="12">CBS 10844</strain>
    </source>
</reference>
<dbReference type="PANTHER" id="PTHR13224:SF6">
    <property type="entry name" value="MEDIATOR OF RNA POLYMERASE II TRANSCRIPTION SUBUNIT 16"/>
    <property type="match status" value="1"/>
</dbReference>
<evidence type="ECO:0000313" key="13">
    <source>
        <dbReference type="Proteomes" id="UP001202479"/>
    </source>
</evidence>
<evidence type="ECO:0000259" key="11">
    <source>
        <dbReference type="Pfam" id="PF20719"/>
    </source>
</evidence>
<feature type="domain" description="Mediator complex subunit Med16 N-terminal" evidence="10">
    <location>
        <begin position="129"/>
        <end position="444"/>
    </location>
</feature>
<dbReference type="Proteomes" id="UP001202479">
    <property type="component" value="Unassembled WGS sequence"/>
</dbReference>
<evidence type="ECO:0000313" key="12">
    <source>
        <dbReference type="EMBL" id="KAI3406601.2"/>
    </source>
</evidence>
<keyword evidence="4 9" id="KW-0805">Transcription regulation</keyword>
<evidence type="ECO:0000256" key="4">
    <source>
        <dbReference type="ARBA" id="ARBA00023015"/>
    </source>
</evidence>
<dbReference type="PANTHER" id="PTHR13224">
    <property type="entry name" value="THYROID HORMONE RECEPTOR-ASSOCIATED PROTEIN-RELATED"/>
    <property type="match status" value="1"/>
</dbReference>
<comment type="similarity">
    <text evidence="2 9">Belongs to the Mediator complex subunit 16 family.</text>
</comment>
<keyword evidence="5 9" id="KW-0010">Activator</keyword>
<feature type="domain" description="Mediator complex subunit 16 C-terminal" evidence="11">
    <location>
        <begin position="803"/>
        <end position="896"/>
    </location>
</feature>
<dbReference type="Pfam" id="PF11635">
    <property type="entry name" value="Med16_N"/>
    <property type="match status" value="1"/>
</dbReference>
<dbReference type="GO" id="GO:0045893">
    <property type="term" value="P:positive regulation of DNA-templated transcription"/>
    <property type="evidence" value="ECO:0007669"/>
    <property type="project" value="TreeGrafter"/>
</dbReference>
<evidence type="ECO:0000256" key="2">
    <source>
        <dbReference type="ARBA" id="ARBA00006543"/>
    </source>
</evidence>